<dbReference type="InterPro" id="IPR055403">
    <property type="entry name" value="ARM_KNTC1_1st"/>
</dbReference>
<dbReference type="GO" id="GO:0007094">
    <property type="term" value="P:mitotic spindle assembly checkpoint signaling"/>
    <property type="evidence" value="ECO:0007669"/>
    <property type="project" value="TreeGrafter"/>
</dbReference>
<dbReference type="EMBL" id="JABDTM020028287">
    <property type="protein sequence ID" value="KAH0809179.1"/>
    <property type="molecule type" value="Genomic_DNA"/>
</dbReference>
<dbReference type="SMART" id="SM00952">
    <property type="entry name" value="RAP"/>
    <property type="match status" value="1"/>
</dbReference>
<dbReference type="Pfam" id="PF24515">
    <property type="entry name" value="ARM_KNTC1_3rd"/>
    <property type="match status" value="1"/>
</dbReference>
<dbReference type="GO" id="GO:1990423">
    <property type="term" value="C:RZZ complex"/>
    <property type="evidence" value="ECO:0007669"/>
    <property type="project" value="TreeGrafter"/>
</dbReference>
<dbReference type="InterPro" id="IPR013584">
    <property type="entry name" value="RAP"/>
</dbReference>
<dbReference type="InterPro" id="IPR055405">
    <property type="entry name" value="ARM_KNTC1_3rd"/>
</dbReference>
<organism evidence="2 3">
    <name type="scientific">Tenebrio molitor</name>
    <name type="common">Yellow mealworm beetle</name>
    <dbReference type="NCBI Taxonomy" id="7067"/>
    <lineage>
        <taxon>Eukaryota</taxon>
        <taxon>Metazoa</taxon>
        <taxon>Ecdysozoa</taxon>
        <taxon>Arthropoda</taxon>
        <taxon>Hexapoda</taxon>
        <taxon>Insecta</taxon>
        <taxon>Pterygota</taxon>
        <taxon>Neoptera</taxon>
        <taxon>Endopterygota</taxon>
        <taxon>Coleoptera</taxon>
        <taxon>Polyphaga</taxon>
        <taxon>Cucujiformia</taxon>
        <taxon>Tenebrionidae</taxon>
        <taxon>Tenebrio</taxon>
    </lineage>
</organism>
<dbReference type="Pfam" id="PF10493">
    <property type="entry name" value="Rod_C"/>
    <property type="match status" value="1"/>
</dbReference>
<evidence type="ECO:0000259" key="1">
    <source>
        <dbReference type="PROSITE" id="PS51286"/>
    </source>
</evidence>
<accession>A0A8J6H6T9</accession>
<dbReference type="Pfam" id="PF24520">
    <property type="entry name" value="ARM_KNTC1_1st"/>
    <property type="match status" value="1"/>
</dbReference>
<reference evidence="2" key="2">
    <citation type="submission" date="2021-08" db="EMBL/GenBank/DDBJ databases">
        <authorList>
            <person name="Eriksson T."/>
        </authorList>
    </citation>
    <scope>NUCLEOTIDE SEQUENCE</scope>
    <source>
        <strain evidence="2">Stoneville</strain>
        <tissue evidence="2">Whole head</tissue>
    </source>
</reference>
<proteinExistence type="predicted"/>
<dbReference type="GO" id="GO:0031267">
    <property type="term" value="F:small GTPase binding"/>
    <property type="evidence" value="ECO:0007669"/>
    <property type="project" value="TreeGrafter"/>
</dbReference>
<dbReference type="PROSITE" id="PS51286">
    <property type="entry name" value="RAP"/>
    <property type="match status" value="1"/>
</dbReference>
<dbReference type="Pfam" id="PF24506">
    <property type="entry name" value="KNTC1_N"/>
    <property type="match status" value="1"/>
</dbReference>
<dbReference type="GO" id="GO:0005737">
    <property type="term" value="C:cytoplasm"/>
    <property type="evidence" value="ECO:0007669"/>
    <property type="project" value="TreeGrafter"/>
</dbReference>
<evidence type="ECO:0000313" key="2">
    <source>
        <dbReference type="EMBL" id="KAH0809179.1"/>
    </source>
</evidence>
<gene>
    <name evidence="2" type="ORF">GEV33_013612</name>
</gene>
<dbReference type="PANTHER" id="PTHR15688:SF1">
    <property type="entry name" value="KINETOCHORE-ASSOCIATED PROTEIN 1"/>
    <property type="match status" value="1"/>
</dbReference>
<dbReference type="Pfam" id="PF24516">
    <property type="entry name" value="ARM_KNTC1_2nd"/>
    <property type="match status" value="1"/>
</dbReference>
<feature type="domain" description="RAP" evidence="1">
    <location>
        <begin position="573"/>
        <end position="632"/>
    </location>
</feature>
<reference evidence="2" key="1">
    <citation type="journal article" date="2020" name="J Insects Food Feed">
        <title>The yellow mealworm (Tenebrio molitor) genome: a resource for the emerging insects as food and feed industry.</title>
        <authorList>
            <person name="Eriksson T."/>
            <person name="Andere A."/>
            <person name="Kelstrup H."/>
            <person name="Emery V."/>
            <person name="Picard C."/>
        </authorList>
    </citation>
    <scope>NUCLEOTIDE SEQUENCE</scope>
    <source>
        <strain evidence="2">Stoneville</strain>
        <tissue evidence="2">Whole head</tissue>
    </source>
</reference>
<dbReference type="GO" id="GO:0000070">
    <property type="term" value="P:mitotic sister chromatid segregation"/>
    <property type="evidence" value="ECO:0007669"/>
    <property type="project" value="TreeGrafter"/>
</dbReference>
<dbReference type="GO" id="GO:0005828">
    <property type="term" value="C:kinetochore microtubule"/>
    <property type="evidence" value="ECO:0007669"/>
    <property type="project" value="TreeGrafter"/>
</dbReference>
<dbReference type="GO" id="GO:1903394">
    <property type="term" value="P:protein localization to kinetochore involved in kinetochore assembly"/>
    <property type="evidence" value="ECO:0007669"/>
    <property type="project" value="TreeGrafter"/>
</dbReference>
<dbReference type="Proteomes" id="UP000719412">
    <property type="component" value="Unassembled WGS sequence"/>
</dbReference>
<comment type="caution">
    <text evidence="2">The sequence shown here is derived from an EMBL/GenBank/DDBJ whole genome shotgun (WGS) entry which is preliminary data.</text>
</comment>
<sequence>MPANRTERRQTAKFKWSVIYKPLPTPVYFYRRTMAHAVKGAIAAQIRRLYQGGPRLFCTYSRGPHELSTKHLQNADVLLNNLKSAGTTRSVLEMVAQHNKIMNNKHVLQALRSLFILQKNGNSDLSTGELLGHRDFRKLCRQLRTRAGSIELNETIEALKVVSYVGVPADSTIFQVLLQLIRHNVNNLNLQQIMFLDFLLSQSKSSPLVDALKMALPLVFDIHLPIKMEYDNVALLSECLYFSSKHQLARESVERIVNALMANQEFDAKTAKSLVWSICAMEADEVFRPLMKKAIDSLVVHFDELTFTDVESTLTKLTHRYTKKSSYFYDETFYDSCANLVIDKDLGYKQSVYILRKYARVNYFHKFLLDYMSRKVYENPEVLANGDPSDIYSIAVAASLTDYRPTHWDTVRCLLANSENITRSEKKDIIWMKFAAALCVLDIFRLDVLTKCLDETFLHALFTNRKFMSDFENYVTIWQCIKFSKPEFNCLLSSRFDPEVLIKNFRQDLEFPLERALRKALGGDKYVKTELYSKMGVQIDHAVVFRKGGYPVAMNFSEDVEFVEDIEVPPDNQLVLILGLRHFNYTLNHRRLRYCVVHSIKMLEAKGYQVVPVCLEVWENLADFEKIPYLMQAIKERTNSDLNISEGKKMSDFDVIEYGFNSADETINFGTRCLADGDNLYESLTLASLKCSEQDQGKTNPHINAFGQNDRIYFNVDASMKVFKDKQCSDVIFNASFEAIVDTFCATPDGRYVLVCLRNGMAHLIDCNNEFNCIFSQSCVRDDSGDRCFVAAFPSADSFLIVTSAGQVFRMPFQSDFKMECVYEFNFTAEIASFQYPFLLVNGTKLGILDFENNNALHDEGRNLKKVFPLDYAFLALDETRLCKICALTLQVYPVDASAEYIDLQLLADLNHRQVIVVTKDESQQSFIRVLSYPDLSTVYSLKVSSRVQLVTLESPNDDILYLSQILNGDLVSELRFHVVTETDAEQRLGRLLKRRRYEEAEKFAQVFGLDVALINKARAQEIIDKSICSCEDVDDLVNLLGAIDDDEFRLQSCLDVQASCDKLEDVRKVLTYGCSLQLKKGQEKRGAVKDLQKSVAHLMFRFDTFVTVNRGVDEVHSWLRFSGCDLIEEVKTLLTNYRIEEANIVYSRLDDSTQSLTETHIAEILNVLNNHSQICLATYQPFLPTFVPISLSILPSALPLFVEWTHSRVFYLEKCSKVDFPSNAIKFTETIVGLMRVDDVGGISFQRQRVLHRDNLVELSTLLSTLRTLKTLKDKYGIRIPVTDFLSGPQNVVRFLLTVDMVPCDYDAFLRFFVCKYIVENHMDLNQILLAEVTYEERCWVGFVGSILDCMSSTGVKLEAVKSILDAASVPWSDDIRKIAHEALANSHELTGEIRELVDHEPMQVVLRKAAYKIKERRIGNVNDLKFIVNRIIYCNEPTMVEDVYKLCVAEEYRHPINMLLITHFIRKGCCERAMQLLDDNGPEEVSSCARELATLVETLVNNEVKLSEDLVDNYYEAAGAIFKRLDASTDFDRTLNEETLQLMRNVRDLSKHFGVKVTTHELRSRSRKEEIVDGVLEGVRCELEAERETAEGALATCERLSRAVGLRKEDVMFKLCKKTGDYNVIIRSAEMIYDSESSPKIMCLVAVLLLKYLGSYKLQLADNTCLGSEDSVVFSESNSTVDDDLFCKGLQLARTIAAKAVCLARPDELGACLEVERWVNVSFYCTRRKDSDLKKVLFGDVYDSASIPPGFFTFSSIKDVFNAFCSYLGESNDPNALYLTYFNDKTLTEDGFFNELKLLVPVLGSLAKEGQHFTSYKIVDTLQTSLMQLPEPNESILNYLHGVFRKGCVPNVLSSILSNSVVDTDFLYNLLLACELNDSIKFIMNGLRMYKRQPSKFRCISETGLRFLEHHQLALGKSEMTNVLVTVKWWKKFETKKFDYDTFFKFKADERFEFVVNSGCMDMKLAKEYCEDYGLDPNSSYRYLLKKMFQNWKPDWDVTAEAHEKRLMVRNDGSELEEKCREVMKAIDKQQVHTTLKSVWGTVNTYHHEVFIAIINILAEIAPEEDNTAQLTMLSFLKNYQRISTPSDAEKEHWYTNFPDVPKLDRLSAYRLPFTNFLFTKQIFTIIRPELNLKTYKMWFNLIDILKTFVTKNEICSYVVKGVVASGALSRETTDDWILYPKHDDVLAELDECIGHMTNLELATSVAYYLMTNTPQGADQVNAAKLCYKYALRYRQSKPGCYDVERAVTKVETKYYNYCAWHILYTHGLAEKEYRDLVSQPLDLILALYRDERILRKNEVNPCPDINRAAEALASLFGEDVKRIRYNLINDWLSDNTFPHVDPNASVQGGGCSEDDCLKRVAYVCCGGDVQTWQAKLLKMGLEEDAEDQMSAHSKARALKVFTMISDVDTIAELTGLTYDEFTNFIDKLTVVSNLHYLGIALDVQTLDKHNKELLKRLAQRAGNFVVKTMALICMTYKIYDAKYWEFVVNGAIKFSMFADLKSYVHFLNNVDYQFKSFYVNAWQKLIDNSFAHLGDQLDHTLLHNFLTIQACPVLHQLDLDGAYRRCMERGKAEFAAVLLQYLDASGRDERVKEIRNSNKDLDAELNNLAQNGLWGVSHVKAILEHKTEII</sequence>
<dbReference type="InterPro" id="IPR055402">
    <property type="entry name" value="KNTC1_N"/>
</dbReference>
<dbReference type="InterPro" id="IPR055404">
    <property type="entry name" value="ARM_KNTC1_2nd"/>
</dbReference>
<protein>
    <recommendedName>
        <fullName evidence="1">RAP domain-containing protein</fullName>
    </recommendedName>
</protein>
<dbReference type="PANTHER" id="PTHR15688">
    <property type="entry name" value="KINETOCHORE-ASSOCIATED PROTEIN 1"/>
    <property type="match status" value="1"/>
</dbReference>
<name>A0A8J6H6T9_TENMO</name>
<evidence type="ECO:0000313" key="3">
    <source>
        <dbReference type="Proteomes" id="UP000719412"/>
    </source>
</evidence>
<dbReference type="InterPro" id="IPR019527">
    <property type="entry name" value="RZZ-complex_KNTC1/ROD_C"/>
</dbReference>
<dbReference type="InterPro" id="IPR052802">
    <property type="entry name" value="KNTC1"/>
</dbReference>
<keyword evidence="3" id="KW-1185">Reference proteome</keyword>